<gene>
    <name evidence="2" type="ORF">P280DRAFT_474939</name>
</gene>
<protein>
    <submittedName>
        <fullName evidence="2">Uncharacterized protein</fullName>
    </submittedName>
</protein>
<evidence type="ECO:0000313" key="3">
    <source>
        <dbReference type="Proteomes" id="UP000799753"/>
    </source>
</evidence>
<evidence type="ECO:0000313" key="2">
    <source>
        <dbReference type="EMBL" id="KAF2634029.1"/>
    </source>
</evidence>
<dbReference type="EMBL" id="MU006907">
    <property type="protein sequence ID" value="KAF2634029.1"/>
    <property type="molecule type" value="Genomic_DNA"/>
</dbReference>
<reference evidence="2" key="1">
    <citation type="journal article" date="2020" name="Stud. Mycol.">
        <title>101 Dothideomycetes genomes: a test case for predicting lifestyles and emergence of pathogens.</title>
        <authorList>
            <person name="Haridas S."/>
            <person name="Albert R."/>
            <person name="Binder M."/>
            <person name="Bloem J."/>
            <person name="Labutti K."/>
            <person name="Salamov A."/>
            <person name="Andreopoulos B."/>
            <person name="Baker S."/>
            <person name="Barry K."/>
            <person name="Bills G."/>
            <person name="Bluhm B."/>
            <person name="Cannon C."/>
            <person name="Castanera R."/>
            <person name="Culley D."/>
            <person name="Daum C."/>
            <person name="Ezra D."/>
            <person name="Gonzalez J."/>
            <person name="Henrissat B."/>
            <person name="Kuo A."/>
            <person name="Liang C."/>
            <person name="Lipzen A."/>
            <person name="Lutzoni F."/>
            <person name="Magnuson J."/>
            <person name="Mondo S."/>
            <person name="Nolan M."/>
            <person name="Ohm R."/>
            <person name="Pangilinan J."/>
            <person name="Park H.-J."/>
            <person name="Ramirez L."/>
            <person name="Alfaro M."/>
            <person name="Sun H."/>
            <person name="Tritt A."/>
            <person name="Yoshinaga Y."/>
            <person name="Zwiers L.-H."/>
            <person name="Turgeon B."/>
            <person name="Goodwin S."/>
            <person name="Spatafora J."/>
            <person name="Crous P."/>
            <person name="Grigoriev I."/>
        </authorList>
    </citation>
    <scope>NUCLEOTIDE SEQUENCE</scope>
    <source>
        <strain evidence="2">CBS 473.64</strain>
    </source>
</reference>
<dbReference type="AlphaFoldDB" id="A0A6A6RF17"/>
<sequence length="77" mass="9119">MNFKSKSAKTRLYECGQCDIDCSHLRYRTPRHPKLFHSQIAQSKDPSQDREEYTSNSKRFPTLFQNMAWPGQLGIRR</sequence>
<accession>A0A6A6RF17</accession>
<organism evidence="2 3">
    <name type="scientific">Massarina eburnea CBS 473.64</name>
    <dbReference type="NCBI Taxonomy" id="1395130"/>
    <lineage>
        <taxon>Eukaryota</taxon>
        <taxon>Fungi</taxon>
        <taxon>Dikarya</taxon>
        <taxon>Ascomycota</taxon>
        <taxon>Pezizomycotina</taxon>
        <taxon>Dothideomycetes</taxon>
        <taxon>Pleosporomycetidae</taxon>
        <taxon>Pleosporales</taxon>
        <taxon>Massarineae</taxon>
        <taxon>Massarinaceae</taxon>
        <taxon>Massarina</taxon>
    </lineage>
</organism>
<name>A0A6A6RF17_9PLEO</name>
<feature type="region of interest" description="Disordered" evidence="1">
    <location>
        <begin position="38"/>
        <end position="57"/>
    </location>
</feature>
<evidence type="ECO:0000256" key="1">
    <source>
        <dbReference type="SAM" id="MobiDB-lite"/>
    </source>
</evidence>
<keyword evidence="3" id="KW-1185">Reference proteome</keyword>
<proteinExistence type="predicted"/>
<dbReference type="Proteomes" id="UP000799753">
    <property type="component" value="Unassembled WGS sequence"/>
</dbReference>